<evidence type="ECO:0000313" key="3">
    <source>
        <dbReference type="Proteomes" id="UP001548832"/>
    </source>
</evidence>
<dbReference type="Gene3D" id="3.90.230.10">
    <property type="entry name" value="Creatinase/methionine aminopeptidase superfamily"/>
    <property type="match status" value="1"/>
</dbReference>
<gene>
    <name evidence="2" type="ORF">ABVQ20_37620</name>
</gene>
<dbReference type="PANTHER" id="PTHR46112">
    <property type="entry name" value="AMINOPEPTIDASE"/>
    <property type="match status" value="1"/>
</dbReference>
<feature type="domain" description="Peptidase M24" evidence="1">
    <location>
        <begin position="170"/>
        <end position="393"/>
    </location>
</feature>
<dbReference type="PANTHER" id="PTHR46112:SF2">
    <property type="entry name" value="XAA-PRO AMINOPEPTIDASE P-RELATED"/>
    <property type="match status" value="1"/>
</dbReference>
<dbReference type="SUPFAM" id="SSF53092">
    <property type="entry name" value="Creatinase/prolidase N-terminal domain"/>
    <property type="match status" value="1"/>
</dbReference>
<dbReference type="Gene3D" id="3.40.350.10">
    <property type="entry name" value="Creatinase/prolidase N-terminal domain"/>
    <property type="match status" value="1"/>
</dbReference>
<dbReference type="Proteomes" id="UP001548832">
    <property type="component" value="Unassembled WGS sequence"/>
</dbReference>
<name>A0ABV2DSL1_9HYPH</name>
<sequence length="407" mass="44762">MIRFTRDEYEARWKKVHAEMKRLGFEAAVIWSRSGGGYDRAGNVLWLTDYATHASGQEPNFGWNVGSSFAAVLMRPGYEPELHTIESLAGIPDGTVACGEKHQHDNLAAGVAQRVRGLGLTENICYVGDDTLPVDFHRLMIAAAPEIRWTPCDHLLYRPQLIKSPAELDAYREAGEVAGKALGAMMEALIGGEMETEAAARAAGIIMRAGGGFHRVSVNHGPASRAQMWSDPFYSFSKSRPQNGDIVRGWVYGPIMHGYWIDPGRTAVCGNKPSAAQKRVIEDCAMVVEEVRAMYKPGLTARDIGRAGDKLAQKVGFFDSEQGLGQWPIYGHGTGTFWQFPVPVFAKEAETLDPEIQLVDTPYQAGMVVSSEFFLSDPEGGSAAFEQNFIITETGQELLTKTPMIWW</sequence>
<dbReference type="InterPro" id="IPR050659">
    <property type="entry name" value="Peptidase_M24B"/>
</dbReference>
<proteinExistence type="predicted"/>
<dbReference type="InterPro" id="IPR029149">
    <property type="entry name" value="Creatin/AminoP/Spt16_N"/>
</dbReference>
<dbReference type="EMBL" id="JBEWSZ010000011">
    <property type="protein sequence ID" value="MET2832658.1"/>
    <property type="molecule type" value="Genomic_DNA"/>
</dbReference>
<accession>A0ABV2DSL1</accession>
<dbReference type="CDD" id="cd01066">
    <property type="entry name" value="APP_MetAP"/>
    <property type="match status" value="1"/>
</dbReference>
<dbReference type="Pfam" id="PF00557">
    <property type="entry name" value="Peptidase_M24"/>
    <property type="match status" value="1"/>
</dbReference>
<comment type="caution">
    <text evidence="2">The sequence shown here is derived from an EMBL/GenBank/DDBJ whole genome shotgun (WGS) entry which is preliminary data.</text>
</comment>
<protein>
    <submittedName>
        <fullName evidence="2">M24 family metallopeptidase</fullName>
    </submittedName>
</protein>
<keyword evidence="3" id="KW-1185">Reference proteome</keyword>
<evidence type="ECO:0000313" key="2">
    <source>
        <dbReference type="EMBL" id="MET2832658.1"/>
    </source>
</evidence>
<dbReference type="InterPro" id="IPR036005">
    <property type="entry name" value="Creatinase/aminopeptidase-like"/>
</dbReference>
<reference evidence="2 3" key="1">
    <citation type="submission" date="2024-06" db="EMBL/GenBank/DDBJ databases">
        <authorList>
            <person name="Kim D.-U."/>
        </authorList>
    </citation>
    <scope>NUCLEOTIDE SEQUENCE [LARGE SCALE GENOMIC DNA]</scope>
    <source>
        <strain evidence="2 3">KACC15460</strain>
    </source>
</reference>
<dbReference type="SUPFAM" id="SSF55920">
    <property type="entry name" value="Creatinase/aminopeptidase"/>
    <property type="match status" value="1"/>
</dbReference>
<organism evidence="2 3">
    <name type="scientific">Mesorhizobium shangrilense</name>
    <dbReference type="NCBI Taxonomy" id="460060"/>
    <lineage>
        <taxon>Bacteria</taxon>
        <taxon>Pseudomonadati</taxon>
        <taxon>Pseudomonadota</taxon>
        <taxon>Alphaproteobacteria</taxon>
        <taxon>Hyphomicrobiales</taxon>
        <taxon>Phyllobacteriaceae</taxon>
        <taxon>Mesorhizobium</taxon>
    </lineage>
</organism>
<dbReference type="InterPro" id="IPR000994">
    <property type="entry name" value="Pept_M24"/>
</dbReference>
<dbReference type="RefSeq" id="WP_354464875.1">
    <property type="nucleotide sequence ID" value="NZ_JBEWSZ010000011.1"/>
</dbReference>
<evidence type="ECO:0000259" key="1">
    <source>
        <dbReference type="Pfam" id="PF00557"/>
    </source>
</evidence>